<evidence type="ECO:0000256" key="3">
    <source>
        <dbReference type="ARBA" id="ARBA00007779"/>
    </source>
</evidence>
<dbReference type="OrthoDB" id="1076608at2759"/>
<dbReference type="InterPro" id="IPR045122">
    <property type="entry name" value="Csc1-like"/>
</dbReference>
<dbReference type="GO" id="GO:0015031">
    <property type="term" value="P:protein transport"/>
    <property type="evidence" value="ECO:0007669"/>
    <property type="project" value="UniProtKB-KW"/>
</dbReference>
<evidence type="ECO:0000256" key="4">
    <source>
        <dbReference type="ARBA" id="ARBA00022448"/>
    </source>
</evidence>
<feature type="transmembrane region" description="Helical" evidence="11">
    <location>
        <begin position="729"/>
        <end position="759"/>
    </location>
</feature>
<dbReference type="InterPro" id="IPR027815">
    <property type="entry name" value="CSC1/OSCA1-like_cyt"/>
</dbReference>
<feature type="domain" description="T-SNARE coiled-coil homology" evidence="12">
    <location>
        <begin position="141"/>
        <end position="203"/>
    </location>
</feature>
<dbReference type="Gene3D" id="1.20.5.110">
    <property type="match status" value="1"/>
</dbReference>
<dbReference type="GO" id="GO:0048193">
    <property type="term" value="P:Golgi vesicle transport"/>
    <property type="evidence" value="ECO:0007669"/>
    <property type="project" value="InterPro"/>
</dbReference>
<feature type="region of interest" description="Disordered" evidence="10">
    <location>
        <begin position="943"/>
        <end position="963"/>
    </location>
</feature>
<gene>
    <name evidence="13" type="ORF">BS47DRAFT_1376624</name>
</gene>
<dbReference type="SUPFAM" id="SSF58038">
    <property type="entry name" value="SNARE fusion complex"/>
    <property type="match status" value="1"/>
</dbReference>
<evidence type="ECO:0000256" key="5">
    <source>
        <dbReference type="ARBA" id="ARBA00022692"/>
    </source>
</evidence>
<dbReference type="GO" id="GO:0005886">
    <property type="term" value="C:plasma membrane"/>
    <property type="evidence" value="ECO:0007669"/>
    <property type="project" value="TreeGrafter"/>
</dbReference>
<feature type="transmembrane region" description="Helical" evidence="11">
    <location>
        <begin position="211"/>
        <end position="231"/>
    </location>
</feature>
<keyword evidence="5 11" id="KW-0812">Transmembrane</keyword>
<comment type="caution">
    <text evidence="13">The sequence shown here is derived from an EMBL/GenBank/DDBJ whole genome shotgun (WGS) entry which is preliminary data.</text>
</comment>
<evidence type="ECO:0000256" key="11">
    <source>
        <dbReference type="SAM" id="Phobius"/>
    </source>
</evidence>
<dbReference type="GO" id="GO:0000139">
    <property type="term" value="C:Golgi membrane"/>
    <property type="evidence" value="ECO:0007669"/>
    <property type="project" value="UniProtKB-SubCell"/>
</dbReference>
<dbReference type="SUPFAM" id="SSF47661">
    <property type="entry name" value="t-snare proteins"/>
    <property type="match status" value="1"/>
</dbReference>
<keyword evidence="14" id="KW-1185">Reference proteome</keyword>
<evidence type="ECO:0000259" key="12">
    <source>
        <dbReference type="PROSITE" id="PS50192"/>
    </source>
</evidence>
<dbReference type="Pfam" id="PF14703">
    <property type="entry name" value="PHM7_cyt"/>
    <property type="match status" value="1"/>
</dbReference>
<evidence type="ECO:0000256" key="6">
    <source>
        <dbReference type="ARBA" id="ARBA00022927"/>
    </source>
</evidence>
<sequence length="1020" mass="113719">MSVDPYHAVQADIQTSLQAASSLRSSFLRIRSTASKDSEELRWVRDEGTLATLEADLEDLEASVKIVEDTGGRMFGLEEREVMARRKFVDHVRAEIENMRYELLSPEEQARVRSRPLVVAPLESPDTREDDQAAWSREEQQMMMHQQDETLTSISGTLTTLAAQAGLIGQETMEQNELLDDLGRGVDGTESKLSGAMKKMQRFIRQTEERGSGWCISILIIILIILLVAVTASLATFITALVTNLVVFGAEIAVFTLLRQEFKVIYSPRTYIPPASKRADALQASLLTWPLAVYNLDYDDIRRQNGLDRFTFGNISRSDQDRYAAHLILAYIFTFWILYVVKDEMRNFITVRQKHLMDPAYAATAQSRTVLITGIPLAISSLLLFDPCSVRYRETCLTNALQLSTKLESAETTLLNTAAKLEIKKQKNIAKGKGPQTEKNPTANVPDPERNISLADQLVPRKERPTHRLKPFSFLPFGLPFIGEKVDSIEWCRAEIVRLNAEIQSRQDEFATEMAMEKIPAPADGKESEGEKYPRLTSAFVLFNEQVAAQMAAQTLLHHEPYRMAERHVDMAPADVIWSNLNLNPYESKIRTAISYAATLGLILLWAIPVAFVGAISNIHSLCNHYHWLAWICSLPGVVVGIISGLLPPVMLAVLMMLLPIVLRLLAQFEGIPRRTGLELSLMTRFFIFQVIHSFLIVSLSSGLIQALGPLSNNLSQAPTLLATNLPGASTFFLTYILLQLSAVAGGFLQIVPLIVYYVKLFLLGSTPRSRPMGDPFPYHFPPHGRHPRLFCYFTTHQRSGLWNFLLLFQLWKYLFMYQLDMKPSSDTGGLFFPKAMTHIFIGLYVEQICLTALFFLSQNDRGHPSSIPEGALMIVLVVLTAGFHLVLIDSYGPLLKSIPLSLVDRAYQLKLEELESPPSNERVPLNRSEDYYEMGPVLSNEPDQVSVAESSRKRGEDGPSDFHHPALGPARIIWIPQDTLGLGAAEEHETAAAGVDVSTANAFMSAKGTVDVSGAPPGG</sequence>
<proteinExistence type="inferred from homology"/>
<dbReference type="PROSITE" id="PS50192">
    <property type="entry name" value="T_SNARE"/>
    <property type="match status" value="1"/>
</dbReference>
<dbReference type="CDD" id="cd21442">
    <property type="entry name" value="SNARE_NTD_STX6-like"/>
    <property type="match status" value="1"/>
</dbReference>
<dbReference type="InterPro" id="IPR022257">
    <property type="entry name" value="PHM7_ext"/>
</dbReference>
<dbReference type="EMBL" id="MU128968">
    <property type="protein sequence ID" value="KAF9513779.1"/>
    <property type="molecule type" value="Genomic_DNA"/>
</dbReference>
<evidence type="ECO:0000313" key="14">
    <source>
        <dbReference type="Proteomes" id="UP000886523"/>
    </source>
</evidence>
<accession>A0A9P6AXT7</accession>
<dbReference type="PANTHER" id="PTHR13018:SF143">
    <property type="entry name" value="CSC1_OSCA1-LIKE 7TM REGION DOMAIN-CONTAINING PROTEIN"/>
    <property type="match status" value="1"/>
</dbReference>
<reference evidence="13" key="1">
    <citation type="journal article" date="2020" name="Nat. Commun.">
        <title>Large-scale genome sequencing of mycorrhizal fungi provides insights into the early evolution of symbiotic traits.</title>
        <authorList>
            <person name="Miyauchi S."/>
            <person name="Kiss E."/>
            <person name="Kuo A."/>
            <person name="Drula E."/>
            <person name="Kohler A."/>
            <person name="Sanchez-Garcia M."/>
            <person name="Morin E."/>
            <person name="Andreopoulos B."/>
            <person name="Barry K.W."/>
            <person name="Bonito G."/>
            <person name="Buee M."/>
            <person name="Carver A."/>
            <person name="Chen C."/>
            <person name="Cichocki N."/>
            <person name="Clum A."/>
            <person name="Culley D."/>
            <person name="Crous P.W."/>
            <person name="Fauchery L."/>
            <person name="Girlanda M."/>
            <person name="Hayes R.D."/>
            <person name="Keri Z."/>
            <person name="LaButti K."/>
            <person name="Lipzen A."/>
            <person name="Lombard V."/>
            <person name="Magnuson J."/>
            <person name="Maillard F."/>
            <person name="Murat C."/>
            <person name="Nolan M."/>
            <person name="Ohm R.A."/>
            <person name="Pangilinan J."/>
            <person name="Pereira M.F."/>
            <person name="Perotto S."/>
            <person name="Peter M."/>
            <person name="Pfister S."/>
            <person name="Riley R."/>
            <person name="Sitrit Y."/>
            <person name="Stielow J.B."/>
            <person name="Szollosi G."/>
            <person name="Zifcakova L."/>
            <person name="Stursova M."/>
            <person name="Spatafora J.W."/>
            <person name="Tedersoo L."/>
            <person name="Vaario L.M."/>
            <person name="Yamada A."/>
            <person name="Yan M."/>
            <person name="Wang P."/>
            <person name="Xu J."/>
            <person name="Bruns T."/>
            <person name="Baldrian P."/>
            <person name="Vilgalys R."/>
            <person name="Dunand C."/>
            <person name="Henrissat B."/>
            <person name="Grigoriev I.V."/>
            <person name="Hibbett D."/>
            <person name="Nagy L.G."/>
            <person name="Martin F.M."/>
        </authorList>
    </citation>
    <scope>NUCLEOTIDE SEQUENCE</scope>
    <source>
        <strain evidence="13">UP504</strain>
    </source>
</reference>
<dbReference type="InterPro" id="IPR000727">
    <property type="entry name" value="T_SNARE_dom"/>
</dbReference>
<evidence type="ECO:0000256" key="7">
    <source>
        <dbReference type="ARBA" id="ARBA00022989"/>
    </source>
</evidence>
<dbReference type="CDD" id="cd15851">
    <property type="entry name" value="SNARE_Syntaxin6"/>
    <property type="match status" value="1"/>
</dbReference>
<evidence type="ECO:0000256" key="8">
    <source>
        <dbReference type="ARBA" id="ARBA00023034"/>
    </source>
</evidence>
<dbReference type="InterPro" id="IPR032880">
    <property type="entry name" value="CSC1/OSCA1-like_N"/>
</dbReference>
<keyword evidence="7 11" id="KW-1133">Transmembrane helix</keyword>
<dbReference type="GO" id="GO:0005227">
    <property type="term" value="F:calcium-activated cation channel activity"/>
    <property type="evidence" value="ECO:0007669"/>
    <property type="project" value="InterPro"/>
</dbReference>
<keyword evidence="4" id="KW-0813">Transport</keyword>
<comment type="similarity">
    <text evidence="3">Belongs to the CSC1 (TC 1.A.17) family.</text>
</comment>
<organism evidence="13 14">
    <name type="scientific">Hydnum rufescens UP504</name>
    <dbReference type="NCBI Taxonomy" id="1448309"/>
    <lineage>
        <taxon>Eukaryota</taxon>
        <taxon>Fungi</taxon>
        <taxon>Dikarya</taxon>
        <taxon>Basidiomycota</taxon>
        <taxon>Agaricomycotina</taxon>
        <taxon>Agaricomycetes</taxon>
        <taxon>Cantharellales</taxon>
        <taxon>Hydnaceae</taxon>
        <taxon>Hydnum</taxon>
    </lineage>
</organism>
<dbReference type="Pfam" id="PF02714">
    <property type="entry name" value="RSN1_7TM"/>
    <property type="match status" value="2"/>
</dbReference>
<evidence type="ECO:0000256" key="9">
    <source>
        <dbReference type="ARBA" id="ARBA00023136"/>
    </source>
</evidence>
<keyword evidence="6" id="KW-0653">Protein transport</keyword>
<dbReference type="Pfam" id="PF13967">
    <property type="entry name" value="RSN1_TM"/>
    <property type="match status" value="1"/>
</dbReference>
<keyword evidence="8" id="KW-0333">Golgi apparatus</keyword>
<feature type="compositionally biased region" description="Basic and acidic residues" evidence="10">
    <location>
        <begin position="951"/>
        <end position="963"/>
    </location>
</feature>
<feature type="region of interest" description="Disordered" evidence="10">
    <location>
        <begin position="426"/>
        <end position="449"/>
    </location>
</feature>
<dbReference type="PANTHER" id="PTHR13018">
    <property type="entry name" value="PROBABLE MEMBRANE PROTEIN DUF221-RELATED"/>
    <property type="match status" value="1"/>
</dbReference>
<feature type="transmembrane region" description="Helical" evidence="11">
    <location>
        <begin position="840"/>
        <end position="859"/>
    </location>
</feature>
<feature type="transmembrane region" description="Helical" evidence="11">
    <location>
        <begin position="323"/>
        <end position="341"/>
    </location>
</feature>
<keyword evidence="9 11" id="KW-0472">Membrane</keyword>
<feature type="transmembrane region" description="Helical" evidence="11">
    <location>
        <begin position="802"/>
        <end position="820"/>
    </location>
</feature>
<feature type="transmembrane region" description="Helical" evidence="11">
    <location>
        <begin position="871"/>
        <end position="889"/>
    </location>
</feature>
<feature type="transmembrane region" description="Helical" evidence="11">
    <location>
        <begin position="687"/>
        <end position="709"/>
    </location>
</feature>
<dbReference type="InterPro" id="IPR015260">
    <property type="entry name" value="Syntaxin-6/10/61_N"/>
</dbReference>
<dbReference type="Pfam" id="PF12621">
    <property type="entry name" value="PHM7_ext"/>
    <property type="match status" value="1"/>
</dbReference>
<protein>
    <recommendedName>
        <fullName evidence="12">t-SNARE coiled-coil homology domain-containing protein</fullName>
    </recommendedName>
</protein>
<name>A0A9P6AXT7_9AGAM</name>
<evidence type="ECO:0000256" key="1">
    <source>
        <dbReference type="ARBA" id="ARBA00004141"/>
    </source>
</evidence>
<evidence type="ECO:0000313" key="13">
    <source>
        <dbReference type="EMBL" id="KAF9513779.1"/>
    </source>
</evidence>
<feature type="transmembrane region" description="Helical" evidence="11">
    <location>
        <begin position="593"/>
        <end position="616"/>
    </location>
</feature>
<comment type="subcellular location">
    <subcellularLocation>
        <location evidence="2">Golgi apparatus membrane</location>
        <topology evidence="2">Single-pass type IV membrane protein</topology>
    </subcellularLocation>
    <subcellularLocation>
        <location evidence="1">Membrane</location>
        <topology evidence="1">Multi-pass membrane protein</topology>
    </subcellularLocation>
</comment>
<evidence type="ECO:0000256" key="2">
    <source>
        <dbReference type="ARBA" id="ARBA00004409"/>
    </source>
</evidence>
<feature type="transmembrane region" description="Helical" evidence="11">
    <location>
        <begin position="361"/>
        <end position="385"/>
    </location>
</feature>
<evidence type="ECO:0000256" key="10">
    <source>
        <dbReference type="SAM" id="MobiDB-lite"/>
    </source>
</evidence>
<dbReference type="Gene3D" id="1.20.58.90">
    <property type="match status" value="1"/>
</dbReference>
<dbReference type="InterPro" id="IPR010989">
    <property type="entry name" value="SNARE"/>
</dbReference>
<feature type="transmembrane region" description="Helical" evidence="11">
    <location>
        <begin position="628"/>
        <end position="644"/>
    </location>
</feature>
<dbReference type="InterPro" id="IPR003864">
    <property type="entry name" value="CSC1/OSCA1-like_7TM"/>
</dbReference>
<dbReference type="Pfam" id="PF09177">
    <property type="entry name" value="STX6_10_61_N"/>
    <property type="match status" value="1"/>
</dbReference>
<dbReference type="SMART" id="SM00397">
    <property type="entry name" value="t_SNARE"/>
    <property type="match status" value="1"/>
</dbReference>
<dbReference type="AlphaFoldDB" id="A0A9P6AXT7"/>
<feature type="transmembrane region" description="Helical" evidence="11">
    <location>
        <begin position="237"/>
        <end position="258"/>
    </location>
</feature>
<dbReference type="Proteomes" id="UP000886523">
    <property type="component" value="Unassembled WGS sequence"/>
</dbReference>